<evidence type="ECO:0000313" key="3">
    <source>
        <dbReference type="EMBL" id="ABS62074.1"/>
    </source>
</evidence>
<gene>
    <name evidence="3" type="ordered locus">Plav_0451</name>
</gene>
<keyword evidence="1" id="KW-0812">Transmembrane</keyword>
<protein>
    <recommendedName>
        <fullName evidence="2">DUF6460 domain-containing protein</fullName>
    </recommendedName>
</protein>
<feature type="transmembrane region" description="Helical" evidence="1">
    <location>
        <begin position="12"/>
        <end position="32"/>
    </location>
</feature>
<dbReference type="STRING" id="402881.Plav_0451"/>
<sequence length="90" mass="9917">MDRFFGGPVLPTLLKLAIASIAVGVVLAVFGIKPIDLWRDFLDTVASIWAMGFDAIDWSVQYLLLGAVVVIPIFVAVRLWSVLMARGKRE</sequence>
<evidence type="ECO:0000256" key="1">
    <source>
        <dbReference type="SAM" id="Phobius"/>
    </source>
</evidence>
<keyword evidence="1" id="KW-1133">Transmembrane helix</keyword>
<dbReference type="RefSeq" id="WP_011995365.1">
    <property type="nucleotide sequence ID" value="NC_009719.1"/>
</dbReference>
<keyword evidence="4" id="KW-1185">Reference proteome</keyword>
<evidence type="ECO:0000259" key="2">
    <source>
        <dbReference type="Pfam" id="PF20061"/>
    </source>
</evidence>
<dbReference type="AlphaFoldDB" id="A7HQ91"/>
<dbReference type="eggNOG" id="ENOG5033GV7">
    <property type="taxonomic scope" value="Bacteria"/>
</dbReference>
<dbReference type="Proteomes" id="UP000006377">
    <property type="component" value="Chromosome"/>
</dbReference>
<reference evidence="3 4" key="1">
    <citation type="journal article" date="2011" name="Stand. Genomic Sci.">
        <title>Complete genome sequence of Parvibaculum lavamentivorans type strain (DS-1(T)).</title>
        <authorList>
            <person name="Schleheck D."/>
            <person name="Weiss M."/>
            <person name="Pitluck S."/>
            <person name="Bruce D."/>
            <person name="Land M.L."/>
            <person name="Han S."/>
            <person name="Saunders E."/>
            <person name="Tapia R."/>
            <person name="Detter C."/>
            <person name="Brettin T."/>
            <person name="Han J."/>
            <person name="Woyke T."/>
            <person name="Goodwin L."/>
            <person name="Pennacchio L."/>
            <person name="Nolan M."/>
            <person name="Cook A.M."/>
            <person name="Kjelleberg S."/>
            <person name="Thomas T."/>
        </authorList>
    </citation>
    <scope>NUCLEOTIDE SEQUENCE [LARGE SCALE GENOMIC DNA]</scope>
    <source>
        <strain evidence="4">DS-1 / DSM 13023 / NCIMB 13966</strain>
    </source>
</reference>
<feature type="transmembrane region" description="Helical" evidence="1">
    <location>
        <begin position="60"/>
        <end position="80"/>
    </location>
</feature>
<dbReference type="KEGG" id="pla:Plav_0451"/>
<keyword evidence="1" id="KW-0472">Membrane</keyword>
<dbReference type="InterPro" id="IPR045594">
    <property type="entry name" value="DUF6460"/>
</dbReference>
<name>A7HQ91_PARL1</name>
<proteinExistence type="predicted"/>
<dbReference type="EMBL" id="CP000774">
    <property type="protein sequence ID" value="ABS62074.1"/>
    <property type="molecule type" value="Genomic_DNA"/>
</dbReference>
<dbReference type="HOGENOM" id="CLU_167396_1_0_5"/>
<evidence type="ECO:0000313" key="4">
    <source>
        <dbReference type="Proteomes" id="UP000006377"/>
    </source>
</evidence>
<feature type="domain" description="DUF6460" evidence="2">
    <location>
        <begin position="48"/>
        <end position="82"/>
    </location>
</feature>
<dbReference type="OrthoDB" id="8480887at2"/>
<accession>A7HQ91</accession>
<dbReference type="Pfam" id="PF20061">
    <property type="entry name" value="DUF6460"/>
    <property type="match status" value="1"/>
</dbReference>
<organism evidence="3 4">
    <name type="scientific">Parvibaculum lavamentivorans (strain DS-1 / DSM 13023 / NCIMB 13966)</name>
    <dbReference type="NCBI Taxonomy" id="402881"/>
    <lineage>
        <taxon>Bacteria</taxon>
        <taxon>Pseudomonadati</taxon>
        <taxon>Pseudomonadota</taxon>
        <taxon>Alphaproteobacteria</taxon>
        <taxon>Hyphomicrobiales</taxon>
        <taxon>Parvibaculaceae</taxon>
        <taxon>Parvibaculum</taxon>
    </lineage>
</organism>